<evidence type="ECO:0000313" key="5">
    <source>
        <dbReference type="Proteomes" id="UP001600941"/>
    </source>
</evidence>
<evidence type="ECO:0000259" key="3">
    <source>
        <dbReference type="Pfam" id="PF13145"/>
    </source>
</evidence>
<dbReference type="PROSITE" id="PS51257">
    <property type="entry name" value="PROKAR_LIPOPROTEIN"/>
    <property type="match status" value="1"/>
</dbReference>
<name>A0ABQ0C2V5_9FIRM</name>
<dbReference type="InterPro" id="IPR046357">
    <property type="entry name" value="PPIase_dom_sf"/>
</dbReference>
<keyword evidence="2" id="KW-0732">Signal</keyword>
<evidence type="ECO:0000256" key="2">
    <source>
        <dbReference type="SAM" id="SignalP"/>
    </source>
</evidence>
<protein>
    <recommendedName>
        <fullName evidence="3">PpiC domain-containing protein</fullName>
    </recommendedName>
</protein>
<dbReference type="Gene3D" id="3.10.50.40">
    <property type="match status" value="1"/>
</dbReference>
<comment type="caution">
    <text evidence="4">The sequence shown here is derived from an EMBL/GenBank/DDBJ whole genome shotgun (WGS) entry which is preliminary data.</text>
</comment>
<feature type="compositionally biased region" description="Low complexity" evidence="1">
    <location>
        <begin position="352"/>
        <end position="424"/>
    </location>
</feature>
<feature type="signal peptide" evidence="2">
    <location>
        <begin position="1"/>
        <end position="23"/>
    </location>
</feature>
<dbReference type="SUPFAM" id="SSF109998">
    <property type="entry name" value="Triger factor/SurA peptide-binding domain-like"/>
    <property type="match status" value="1"/>
</dbReference>
<proteinExistence type="predicted"/>
<dbReference type="InterPro" id="IPR000297">
    <property type="entry name" value="PPIase_PpiC"/>
</dbReference>
<feature type="chain" id="PRO_5046415544" description="PpiC domain-containing protein" evidence="2">
    <location>
        <begin position="24"/>
        <end position="424"/>
    </location>
</feature>
<dbReference type="Proteomes" id="UP001600941">
    <property type="component" value="Unassembled WGS sequence"/>
</dbReference>
<reference evidence="4 5" key="1">
    <citation type="submission" date="2024-04" db="EMBL/GenBank/DDBJ databases">
        <title>Defined microbial consortia suppress multidrug-resistant proinflammatory Enterobacteriaceae via ecological control.</title>
        <authorList>
            <person name="Furuichi M."/>
            <person name="Kawaguchi T."/>
            <person name="Pust M."/>
            <person name="Yasuma K."/>
            <person name="Plichta D."/>
            <person name="Hasegawa N."/>
            <person name="Ohya T."/>
            <person name="Bhattarai S."/>
            <person name="Sasajima S."/>
            <person name="Aoto Y."/>
            <person name="Tuganbaev T."/>
            <person name="Yaginuma M."/>
            <person name="Ueda M."/>
            <person name="Okahashi N."/>
            <person name="Amafuji K."/>
            <person name="Kiridooshi Y."/>
            <person name="Sugita K."/>
            <person name="Strazar M."/>
            <person name="Skelly A."/>
            <person name="Suda W."/>
            <person name="Hattori M."/>
            <person name="Nakamoto N."/>
            <person name="Caballero S."/>
            <person name="Norman J."/>
            <person name="Olle B."/>
            <person name="Tanoue T."/>
            <person name="Arita M."/>
            <person name="Bucci V."/>
            <person name="Atarashi K."/>
            <person name="Xavier R."/>
            <person name="Honda K."/>
        </authorList>
    </citation>
    <scope>NUCLEOTIDE SEQUENCE [LARGE SCALE GENOMIC DNA]</scope>
    <source>
        <strain evidence="5">k34-0107-D12</strain>
    </source>
</reference>
<feature type="region of interest" description="Disordered" evidence="1">
    <location>
        <begin position="345"/>
        <end position="424"/>
    </location>
</feature>
<dbReference type="InterPro" id="IPR027304">
    <property type="entry name" value="Trigger_fact/SurA_dom_sf"/>
</dbReference>
<organism evidence="4 5">
    <name type="scientific">Blautia parvula</name>
    <dbReference type="NCBI Taxonomy" id="2877527"/>
    <lineage>
        <taxon>Bacteria</taxon>
        <taxon>Bacillati</taxon>
        <taxon>Bacillota</taxon>
        <taxon>Clostridia</taxon>
        <taxon>Lachnospirales</taxon>
        <taxon>Lachnospiraceae</taxon>
        <taxon>Blautia</taxon>
    </lineage>
</organism>
<dbReference type="Pfam" id="PF13145">
    <property type="entry name" value="Rotamase_2"/>
    <property type="match status" value="1"/>
</dbReference>
<sequence length="424" mass="45506">MNKFTKTLACAGLVVVLGTTSLAGCGKSLDGTKIAATCGDDKITLGTANMMLRMTQAQMASYYSMFGGSTAGIWDQEGEDGKTYGENTKDDMMDQIHNMVLLKQHAKDYDVTITEDEQKKIEEAAKKFMDDNDADTIAKLAVSQSDIETILEFYTYQEKMYDPMTADVDTNVEDSEAAQSKITVCQISTAGTQDEEGKTVELTDEEKQAKKDQAQAVLDKINAQEDPAAADMDALAKEVDENLTASTKTFGSDDTALDDKLKEAVKSLTDGQVAPEVIEGEDAYYVARMDATFDEDATQSKKESIVTERKQEAYNDLLKEWGKDTKIDVDKKVWKKVTLTDSDSYTFKQPETTDTGDTGAADTGDTNTGDTGATDTGDTNTGDTGATDAGDTNTGDTGTADTGDTNTGDTGATDTDNTDAANAE</sequence>
<gene>
    <name evidence="4" type="ORF">K340107D12_59390</name>
</gene>
<evidence type="ECO:0000313" key="4">
    <source>
        <dbReference type="EMBL" id="GAA6503123.1"/>
    </source>
</evidence>
<feature type="domain" description="PpiC" evidence="3">
    <location>
        <begin position="194"/>
        <end position="292"/>
    </location>
</feature>
<dbReference type="EMBL" id="BAABZQ010000001">
    <property type="protein sequence ID" value="GAA6503123.1"/>
    <property type="molecule type" value="Genomic_DNA"/>
</dbReference>
<evidence type="ECO:0000256" key="1">
    <source>
        <dbReference type="SAM" id="MobiDB-lite"/>
    </source>
</evidence>
<keyword evidence="5" id="KW-1185">Reference proteome</keyword>
<accession>A0ABQ0C2V5</accession>
<dbReference type="RefSeq" id="WP_227210441.1">
    <property type="nucleotide sequence ID" value="NZ_BAABZQ010000001.1"/>
</dbReference>